<evidence type="ECO:0000313" key="3">
    <source>
        <dbReference type="Proteomes" id="UP000799118"/>
    </source>
</evidence>
<feature type="compositionally biased region" description="Polar residues" evidence="1">
    <location>
        <begin position="129"/>
        <end position="139"/>
    </location>
</feature>
<dbReference type="EMBL" id="ML769475">
    <property type="protein sequence ID" value="KAE9398933.1"/>
    <property type="molecule type" value="Genomic_DNA"/>
</dbReference>
<name>A0A6A4HLP3_9AGAR</name>
<feature type="region of interest" description="Disordered" evidence="1">
    <location>
        <begin position="129"/>
        <end position="207"/>
    </location>
</feature>
<keyword evidence="3" id="KW-1185">Reference proteome</keyword>
<organism evidence="2 3">
    <name type="scientific">Gymnopus androsaceus JB14</name>
    <dbReference type="NCBI Taxonomy" id="1447944"/>
    <lineage>
        <taxon>Eukaryota</taxon>
        <taxon>Fungi</taxon>
        <taxon>Dikarya</taxon>
        <taxon>Basidiomycota</taxon>
        <taxon>Agaricomycotina</taxon>
        <taxon>Agaricomycetes</taxon>
        <taxon>Agaricomycetidae</taxon>
        <taxon>Agaricales</taxon>
        <taxon>Marasmiineae</taxon>
        <taxon>Omphalotaceae</taxon>
        <taxon>Gymnopus</taxon>
    </lineage>
</organism>
<reference evidence="2" key="1">
    <citation type="journal article" date="2019" name="Environ. Microbiol.">
        <title>Fungal ecological strategies reflected in gene transcription - a case study of two litter decomposers.</title>
        <authorList>
            <person name="Barbi F."/>
            <person name="Kohler A."/>
            <person name="Barry K."/>
            <person name="Baskaran P."/>
            <person name="Daum C."/>
            <person name="Fauchery L."/>
            <person name="Ihrmark K."/>
            <person name="Kuo A."/>
            <person name="LaButti K."/>
            <person name="Lipzen A."/>
            <person name="Morin E."/>
            <person name="Grigoriev I.V."/>
            <person name="Henrissat B."/>
            <person name="Lindahl B."/>
            <person name="Martin F."/>
        </authorList>
    </citation>
    <scope>NUCLEOTIDE SEQUENCE</scope>
    <source>
        <strain evidence="2">JB14</strain>
    </source>
</reference>
<accession>A0A6A4HLP3</accession>
<evidence type="ECO:0000313" key="2">
    <source>
        <dbReference type="EMBL" id="KAE9398933.1"/>
    </source>
</evidence>
<protein>
    <submittedName>
        <fullName evidence="2">Uncharacterized protein</fullName>
    </submittedName>
</protein>
<gene>
    <name evidence="2" type="ORF">BT96DRAFT_939744</name>
</gene>
<dbReference type="AlphaFoldDB" id="A0A6A4HLP3"/>
<dbReference type="Proteomes" id="UP000799118">
    <property type="component" value="Unassembled WGS sequence"/>
</dbReference>
<feature type="compositionally biased region" description="Basic and acidic residues" evidence="1">
    <location>
        <begin position="140"/>
        <end position="157"/>
    </location>
</feature>
<sequence>MVEATSKAAAQSFGCSVILNHTQPLSLVDHALIMGLAVFFERETGHSWSITHRPTQAFWACFPVEPLPSPDDINAFLDAVQEKVQRGITRFSKEMPGELAVAERIRPPLEGLLGWHGYWSEDGSYNSAAHTSVEQTSNERFSEKTRDTESYNPDVRRKPPNAALKSAKQPDPQPSSLKAPPKLAKQPDLQPSSLKAPNNGVRKSYIPNGTAIPVEYTELHSRKDAAAALGHAIAPTCSGIATRNGLDISLGRLQWNRGGNGWAIQHLWTCLQWNSEEDQAPLQLLIGPK</sequence>
<proteinExistence type="predicted"/>
<evidence type="ECO:0000256" key="1">
    <source>
        <dbReference type="SAM" id="MobiDB-lite"/>
    </source>
</evidence>